<keyword evidence="3" id="KW-1185">Reference proteome</keyword>
<protein>
    <submittedName>
        <fullName evidence="2">Uncharacterized protein</fullName>
    </submittedName>
</protein>
<name>A0ABP7L8J6_9ACTN</name>
<gene>
    <name evidence="2" type="ORF">GCM10022244_01110</name>
</gene>
<accession>A0ABP7L8J6</accession>
<dbReference type="Proteomes" id="UP001501000">
    <property type="component" value="Unassembled WGS sequence"/>
</dbReference>
<evidence type="ECO:0000256" key="1">
    <source>
        <dbReference type="SAM" id="MobiDB-lite"/>
    </source>
</evidence>
<evidence type="ECO:0000313" key="3">
    <source>
        <dbReference type="Proteomes" id="UP001501000"/>
    </source>
</evidence>
<organism evidence="2 3">
    <name type="scientific">Streptomyces gulbargensis</name>
    <dbReference type="NCBI Taxonomy" id="364901"/>
    <lineage>
        <taxon>Bacteria</taxon>
        <taxon>Bacillati</taxon>
        <taxon>Actinomycetota</taxon>
        <taxon>Actinomycetes</taxon>
        <taxon>Kitasatosporales</taxon>
        <taxon>Streptomycetaceae</taxon>
        <taxon>Streptomyces</taxon>
    </lineage>
</organism>
<feature type="region of interest" description="Disordered" evidence="1">
    <location>
        <begin position="29"/>
        <end position="55"/>
    </location>
</feature>
<feature type="compositionally biased region" description="Basic and acidic residues" evidence="1">
    <location>
        <begin position="40"/>
        <end position="55"/>
    </location>
</feature>
<reference evidence="3" key="1">
    <citation type="journal article" date="2019" name="Int. J. Syst. Evol. Microbiol.">
        <title>The Global Catalogue of Microorganisms (GCM) 10K type strain sequencing project: providing services to taxonomists for standard genome sequencing and annotation.</title>
        <authorList>
            <consortium name="The Broad Institute Genomics Platform"/>
            <consortium name="The Broad Institute Genome Sequencing Center for Infectious Disease"/>
            <person name="Wu L."/>
            <person name="Ma J."/>
        </authorList>
    </citation>
    <scope>NUCLEOTIDE SEQUENCE [LARGE SCALE GENOMIC DNA]</scope>
    <source>
        <strain evidence="3">JCM 16956</strain>
    </source>
</reference>
<evidence type="ECO:0000313" key="2">
    <source>
        <dbReference type="EMBL" id="GAA3895062.1"/>
    </source>
</evidence>
<dbReference type="EMBL" id="BAABAJ010000001">
    <property type="protein sequence ID" value="GAA3895062.1"/>
    <property type="molecule type" value="Genomic_DNA"/>
</dbReference>
<sequence length="80" mass="9045">MDEGTIPLEDFLRTMNELQADFERRLGGIEREAPSAPRAAGREQERSGSSRWTEVDGYRPLGLEAIWNTPRHSSAERASE</sequence>
<comment type="caution">
    <text evidence="2">The sequence shown here is derived from an EMBL/GenBank/DDBJ whole genome shotgun (WGS) entry which is preliminary data.</text>
</comment>
<proteinExistence type="predicted"/>
<dbReference type="RefSeq" id="WP_345277551.1">
    <property type="nucleotide sequence ID" value="NZ_BAABAJ010000001.1"/>
</dbReference>